<feature type="region of interest" description="Disordered" evidence="4">
    <location>
        <begin position="16"/>
        <end position="71"/>
    </location>
</feature>
<evidence type="ECO:0000256" key="4">
    <source>
        <dbReference type="SAM" id="MobiDB-lite"/>
    </source>
</evidence>
<evidence type="ECO:0000256" key="2">
    <source>
        <dbReference type="ARBA" id="ARBA00023015"/>
    </source>
</evidence>
<dbReference type="Pfam" id="PF04153">
    <property type="entry name" value="NOT2_3_5_C"/>
    <property type="match status" value="1"/>
</dbReference>
<dbReference type="Proteomes" id="UP000821853">
    <property type="component" value="Unassembled WGS sequence"/>
</dbReference>
<dbReference type="GO" id="GO:0030015">
    <property type="term" value="C:CCR4-NOT core complex"/>
    <property type="evidence" value="ECO:0007669"/>
    <property type="project" value="InterPro"/>
</dbReference>
<accession>A0A9J6H9G7</accession>
<protein>
    <recommendedName>
        <fullName evidence="5">NOT2/NOT3/NOT5 C-terminal domain-containing protein</fullName>
    </recommendedName>
</protein>
<proteinExistence type="inferred from homology"/>
<evidence type="ECO:0000313" key="7">
    <source>
        <dbReference type="Proteomes" id="UP000821853"/>
    </source>
</evidence>
<feature type="compositionally biased region" description="Polar residues" evidence="4">
    <location>
        <begin position="118"/>
        <end position="139"/>
    </location>
</feature>
<dbReference type="OrthoDB" id="293823at2759"/>
<sequence length="365" mass="40593">MPYAVAAAAASAVIPRCSSPPTAPSTDGATKFAGHLHRASLATQNQHSSASATNTANTAPQQPGKIGAAINPERRAPTPVADFCLPLSSSKDWPSLPTATTLARLNGPPVAKGGDSAPASNSMAQQSRLSSCLGNRTMPSSSQEQMIQKSLLPQSLHRIIWQPQHQPKRLPGQAEPFVERGMFGPIARPRKEVPRQEAAAAKEARTASSGAMPFVLTAPLSEECRSQLRFLEAASRHMPQPGDSERLRPSLQRRPVEVPSYYPQCLPQCNMGAFFTKLSAEALFFAFYNMEGSTGQYLAARALKKQSWRFHTKYMSWFRRQDDPKIITDEYEMGNYIYFDFETWSERRMENFTFEYRYLEERDLN</sequence>
<evidence type="ECO:0000256" key="1">
    <source>
        <dbReference type="ARBA" id="ARBA00007682"/>
    </source>
</evidence>
<keyword evidence="7" id="KW-1185">Reference proteome</keyword>
<evidence type="ECO:0000259" key="5">
    <source>
        <dbReference type="Pfam" id="PF04153"/>
    </source>
</evidence>
<dbReference type="GO" id="GO:0006355">
    <property type="term" value="P:regulation of DNA-templated transcription"/>
    <property type="evidence" value="ECO:0007669"/>
    <property type="project" value="InterPro"/>
</dbReference>
<dbReference type="AlphaFoldDB" id="A0A9J6H9G7"/>
<gene>
    <name evidence="6" type="ORF">HPB48_025124</name>
</gene>
<dbReference type="InterPro" id="IPR038635">
    <property type="entry name" value="CCR4-NOT_su2/3/5_C_sf"/>
</dbReference>
<name>A0A9J6H9G7_HAELO</name>
<organism evidence="6 7">
    <name type="scientific">Haemaphysalis longicornis</name>
    <name type="common">Bush tick</name>
    <dbReference type="NCBI Taxonomy" id="44386"/>
    <lineage>
        <taxon>Eukaryota</taxon>
        <taxon>Metazoa</taxon>
        <taxon>Ecdysozoa</taxon>
        <taxon>Arthropoda</taxon>
        <taxon>Chelicerata</taxon>
        <taxon>Arachnida</taxon>
        <taxon>Acari</taxon>
        <taxon>Parasitiformes</taxon>
        <taxon>Ixodida</taxon>
        <taxon>Ixodoidea</taxon>
        <taxon>Ixodidae</taxon>
        <taxon>Haemaphysalinae</taxon>
        <taxon>Haemaphysalis</taxon>
    </lineage>
</organism>
<feature type="region of interest" description="Disordered" evidence="4">
    <location>
        <begin position="104"/>
        <end position="139"/>
    </location>
</feature>
<comment type="caution">
    <text evidence="6">The sequence shown here is derived from an EMBL/GenBank/DDBJ whole genome shotgun (WGS) entry which is preliminary data.</text>
</comment>
<evidence type="ECO:0000313" key="6">
    <source>
        <dbReference type="EMBL" id="KAH9383552.1"/>
    </source>
</evidence>
<dbReference type="VEuPathDB" id="VectorBase:HLOH_047817"/>
<reference evidence="6 7" key="1">
    <citation type="journal article" date="2020" name="Cell">
        <title>Large-Scale Comparative Analyses of Tick Genomes Elucidate Their Genetic Diversity and Vector Capacities.</title>
        <authorList>
            <consortium name="Tick Genome and Microbiome Consortium (TIGMIC)"/>
            <person name="Jia N."/>
            <person name="Wang J."/>
            <person name="Shi W."/>
            <person name="Du L."/>
            <person name="Sun Y."/>
            <person name="Zhan W."/>
            <person name="Jiang J.F."/>
            <person name="Wang Q."/>
            <person name="Zhang B."/>
            <person name="Ji P."/>
            <person name="Bell-Sakyi L."/>
            <person name="Cui X.M."/>
            <person name="Yuan T.T."/>
            <person name="Jiang B.G."/>
            <person name="Yang W.F."/>
            <person name="Lam T.T."/>
            <person name="Chang Q.C."/>
            <person name="Ding S.J."/>
            <person name="Wang X.J."/>
            <person name="Zhu J.G."/>
            <person name="Ruan X.D."/>
            <person name="Zhao L."/>
            <person name="Wei J.T."/>
            <person name="Ye R.Z."/>
            <person name="Que T.C."/>
            <person name="Du C.H."/>
            <person name="Zhou Y.H."/>
            <person name="Cheng J.X."/>
            <person name="Dai P.F."/>
            <person name="Guo W.B."/>
            <person name="Han X.H."/>
            <person name="Huang E.J."/>
            <person name="Li L.F."/>
            <person name="Wei W."/>
            <person name="Gao Y.C."/>
            <person name="Liu J.Z."/>
            <person name="Shao H.Z."/>
            <person name="Wang X."/>
            <person name="Wang C.C."/>
            <person name="Yang T.C."/>
            <person name="Huo Q.B."/>
            <person name="Li W."/>
            <person name="Chen H.Y."/>
            <person name="Chen S.E."/>
            <person name="Zhou L.G."/>
            <person name="Ni X.B."/>
            <person name="Tian J.H."/>
            <person name="Sheng Y."/>
            <person name="Liu T."/>
            <person name="Pan Y.S."/>
            <person name="Xia L.Y."/>
            <person name="Li J."/>
            <person name="Zhao F."/>
            <person name="Cao W.C."/>
        </authorList>
    </citation>
    <scope>NUCLEOTIDE SEQUENCE [LARGE SCALE GENOMIC DNA]</scope>
    <source>
        <strain evidence="6">HaeL-2018</strain>
    </source>
</reference>
<keyword evidence="2" id="KW-0805">Transcription regulation</keyword>
<dbReference type="InterPro" id="IPR040168">
    <property type="entry name" value="Not2/3/5"/>
</dbReference>
<dbReference type="GO" id="GO:2000036">
    <property type="term" value="P:regulation of stem cell population maintenance"/>
    <property type="evidence" value="ECO:0007669"/>
    <property type="project" value="UniProtKB-ARBA"/>
</dbReference>
<keyword evidence="3" id="KW-0804">Transcription</keyword>
<evidence type="ECO:0000256" key="3">
    <source>
        <dbReference type="ARBA" id="ARBA00023163"/>
    </source>
</evidence>
<dbReference type="InterPro" id="IPR007282">
    <property type="entry name" value="NOT2/3/5_C"/>
</dbReference>
<feature type="compositionally biased region" description="Low complexity" evidence="4">
    <location>
        <begin position="48"/>
        <end position="59"/>
    </location>
</feature>
<dbReference type="PANTHER" id="PTHR23326">
    <property type="entry name" value="CCR4 NOT-RELATED"/>
    <property type="match status" value="1"/>
</dbReference>
<feature type="domain" description="NOT2/NOT3/NOT5 C-terminal" evidence="5">
    <location>
        <begin position="237"/>
        <end position="359"/>
    </location>
</feature>
<dbReference type="Gene3D" id="2.30.30.1020">
    <property type="entry name" value="CCR4-NOT complex subunit 2/3/5, C-terminal domain"/>
    <property type="match status" value="1"/>
</dbReference>
<dbReference type="EMBL" id="JABSTR010001154">
    <property type="protein sequence ID" value="KAH9383552.1"/>
    <property type="molecule type" value="Genomic_DNA"/>
</dbReference>
<comment type="similarity">
    <text evidence="1">Belongs to the CNOT2/3/5 family.</text>
</comment>